<evidence type="ECO:0000256" key="4">
    <source>
        <dbReference type="ARBA" id="ARBA00022801"/>
    </source>
</evidence>
<dbReference type="GO" id="GO:0003677">
    <property type="term" value="F:DNA binding"/>
    <property type="evidence" value="ECO:0007669"/>
    <property type="project" value="UniProtKB-KW"/>
</dbReference>
<keyword evidence="6 13" id="KW-0067">ATP-binding</keyword>
<keyword evidence="8" id="KW-0234">DNA repair</keyword>
<dbReference type="Pfam" id="PF00580">
    <property type="entry name" value="UvrD-helicase"/>
    <property type="match status" value="1"/>
</dbReference>
<dbReference type="CDD" id="cd17932">
    <property type="entry name" value="DEXQc_UvrD"/>
    <property type="match status" value="1"/>
</dbReference>
<reference evidence="18" key="2">
    <citation type="submission" date="2015-01" db="EMBL/GenBank/DDBJ databases">
        <title>Evolutionary Origins and Diversification of the Mycorrhizal Mutualists.</title>
        <authorList>
            <consortium name="DOE Joint Genome Institute"/>
            <consortium name="Mycorrhizal Genomics Consortium"/>
            <person name="Kohler A."/>
            <person name="Kuo A."/>
            <person name="Nagy L.G."/>
            <person name="Floudas D."/>
            <person name="Copeland A."/>
            <person name="Barry K.W."/>
            <person name="Cichocki N."/>
            <person name="Veneault-Fourrey C."/>
            <person name="LaButti K."/>
            <person name="Lindquist E.A."/>
            <person name="Lipzen A."/>
            <person name="Lundell T."/>
            <person name="Morin E."/>
            <person name="Murat C."/>
            <person name="Riley R."/>
            <person name="Ohm R."/>
            <person name="Sun H."/>
            <person name="Tunlid A."/>
            <person name="Henrissat B."/>
            <person name="Grigoriev I.V."/>
            <person name="Hibbett D.S."/>
            <person name="Martin F."/>
        </authorList>
    </citation>
    <scope>NUCLEOTIDE SEQUENCE [LARGE SCALE GENOMIC DNA]</scope>
    <source>
        <strain evidence="18">LaAM-08-1</strain>
    </source>
</reference>
<gene>
    <name evidence="17" type="ORF">K443DRAFT_670973</name>
</gene>
<dbReference type="GO" id="GO:0005524">
    <property type="term" value="F:ATP binding"/>
    <property type="evidence" value="ECO:0007669"/>
    <property type="project" value="UniProtKB-UniRule"/>
</dbReference>
<keyword evidence="5 13" id="KW-0347">Helicase</keyword>
<dbReference type="PANTHER" id="PTHR11070">
    <property type="entry name" value="UVRD / RECB / PCRA DNA HELICASE FAMILY MEMBER"/>
    <property type="match status" value="1"/>
</dbReference>
<feature type="domain" description="UvrD-like helicase ATP-binding" evidence="15">
    <location>
        <begin position="8"/>
        <end position="308"/>
    </location>
</feature>
<dbReference type="GO" id="GO:0016787">
    <property type="term" value="F:hydrolase activity"/>
    <property type="evidence" value="ECO:0007669"/>
    <property type="project" value="UniProtKB-UniRule"/>
</dbReference>
<accession>A0A0C9XDI9</accession>
<dbReference type="FunFam" id="3.40.50.300:FF:001201">
    <property type="entry name" value="ATP-dependent DNA helicase UvrD2"/>
    <property type="match status" value="1"/>
</dbReference>
<evidence type="ECO:0000256" key="11">
    <source>
        <dbReference type="ARBA" id="ARBA00034808"/>
    </source>
</evidence>
<evidence type="ECO:0000256" key="10">
    <source>
        <dbReference type="ARBA" id="ARBA00034617"/>
    </source>
</evidence>
<evidence type="ECO:0000256" key="6">
    <source>
        <dbReference type="ARBA" id="ARBA00022840"/>
    </source>
</evidence>
<keyword evidence="9" id="KW-0413">Isomerase</keyword>
<feature type="binding site" evidence="13">
    <location>
        <begin position="29"/>
        <end position="36"/>
    </location>
    <ligand>
        <name>ATP</name>
        <dbReference type="ChEBI" id="CHEBI:30616"/>
    </ligand>
</feature>
<dbReference type="Gene3D" id="1.10.10.160">
    <property type="match status" value="1"/>
</dbReference>
<feature type="compositionally biased region" description="Polar residues" evidence="14">
    <location>
        <begin position="785"/>
        <end position="811"/>
    </location>
</feature>
<evidence type="ECO:0000313" key="18">
    <source>
        <dbReference type="Proteomes" id="UP000054477"/>
    </source>
</evidence>
<keyword evidence="18" id="KW-1185">Reference proteome</keyword>
<evidence type="ECO:0000256" key="8">
    <source>
        <dbReference type="ARBA" id="ARBA00023204"/>
    </source>
</evidence>
<dbReference type="InterPro" id="IPR014016">
    <property type="entry name" value="UvrD-like_ATP-bd"/>
</dbReference>
<evidence type="ECO:0000256" key="7">
    <source>
        <dbReference type="ARBA" id="ARBA00023125"/>
    </source>
</evidence>
<dbReference type="Gene3D" id="1.10.486.10">
    <property type="entry name" value="PCRA, domain 4"/>
    <property type="match status" value="1"/>
</dbReference>
<keyword evidence="2 13" id="KW-0547">Nucleotide-binding</keyword>
<dbReference type="GO" id="GO:0000725">
    <property type="term" value="P:recombinational repair"/>
    <property type="evidence" value="ECO:0007669"/>
    <property type="project" value="TreeGrafter"/>
</dbReference>
<dbReference type="InterPro" id="IPR014017">
    <property type="entry name" value="DNA_helicase_UvrD-like_C"/>
</dbReference>
<evidence type="ECO:0000256" key="14">
    <source>
        <dbReference type="SAM" id="MobiDB-lite"/>
    </source>
</evidence>
<dbReference type="SUPFAM" id="SSF52540">
    <property type="entry name" value="P-loop containing nucleoside triphosphate hydrolases"/>
    <property type="match status" value="1"/>
</dbReference>
<keyword evidence="7" id="KW-0238">DNA-binding</keyword>
<reference evidence="17 18" key="1">
    <citation type="submission" date="2014-04" db="EMBL/GenBank/DDBJ databases">
        <authorList>
            <consortium name="DOE Joint Genome Institute"/>
            <person name="Kuo A."/>
            <person name="Kohler A."/>
            <person name="Nagy L.G."/>
            <person name="Floudas D."/>
            <person name="Copeland A."/>
            <person name="Barry K.W."/>
            <person name="Cichocki N."/>
            <person name="Veneault-Fourrey C."/>
            <person name="LaButti K."/>
            <person name="Lindquist E.A."/>
            <person name="Lipzen A."/>
            <person name="Lundell T."/>
            <person name="Morin E."/>
            <person name="Murat C."/>
            <person name="Sun H."/>
            <person name="Tunlid A."/>
            <person name="Henrissat B."/>
            <person name="Grigoriev I.V."/>
            <person name="Hibbett D.S."/>
            <person name="Martin F."/>
            <person name="Nordberg H.P."/>
            <person name="Cantor M.N."/>
            <person name="Hua S.X."/>
        </authorList>
    </citation>
    <scope>NUCLEOTIDE SEQUENCE [LARGE SCALE GENOMIC DNA]</scope>
    <source>
        <strain evidence="17 18">LaAM-08-1</strain>
    </source>
</reference>
<dbReference type="InterPro" id="IPR000212">
    <property type="entry name" value="DNA_helicase_UvrD/REP"/>
</dbReference>
<evidence type="ECO:0000313" key="17">
    <source>
        <dbReference type="EMBL" id="KIK10350.1"/>
    </source>
</evidence>
<feature type="region of interest" description="Disordered" evidence="14">
    <location>
        <begin position="1003"/>
        <end position="1044"/>
    </location>
</feature>
<comment type="similarity">
    <text evidence="1">Belongs to the helicase family. UvrD subfamily.</text>
</comment>
<dbReference type="STRING" id="1095629.A0A0C9XDI9"/>
<proteinExistence type="inferred from homology"/>
<evidence type="ECO:0000256" key="9">
    <source>
        <dbReference type="ARBA" id="ARBA00023235"/>
    </source>
</evidence>
<evidence type="ECO:0000256" key="12">
    <source>
        <dbReference type="ARBA" id="ARBA00048988"/>
    </source>
</evidence>
<dbReference type="OrthoDB" id="1470711at2759"/>
<evidence type="ECO:0000256" key="13">
    <source>
        <dbReference type="PROSITE-ProRule" id="PRU00560"/>
    </source>
</evidence>
<dbReference type="EC" id="5.6.2.4" evidence="11"/>
<dbReference type="Pfam" id="PF13361">
    <property type="entry name" value="UvrD_C"/>
    <property type="match status" value="1"/>
</dbReference>
<comment type="catalytic activity">
    <reaction evidence="12">
        <text>ATP + H2O = ADP + phosphate + H(+)</text>
        <dbReference type="Rhea" id="RHEA:13065"/>
        <dbReference type="ChEBI" id="CHEBI:15377"/>
        <dbReference type="ChEBI" id="CHEBI:15378"/>
        <dbReference type="ChEBI" id="CHEBI:30616"/>
        <dbReference type="ChEBI" id="CHEBI:43474"/>
        <dbReference type="ChEBI" id="CHEBI:456216"/>
        <dbReference type="EC" id="5.6.2.4"/>
    </reaction>
</comment>
<dbReference type="GO" id="GO:0043138">
    <property type="term" value="F:3'-5' DNA helicase activity"/>
    <property type="evidence" value="ECO:0007669"/>
    <property type="project" value="UniProtKB-EC"/>
</dbReference>
<keyword evidence="4 13" id="KW-0378">Hydrolase</keyword>
<dbReference type="InterPro" id="IPR013986">
    <property type="entry name" value="DExx_box_DNA_helicase_dom_sf"/>
</dbReference>
<dbReference type="PANTHER" id="PTHR11070:SF2">
    <property type="entry name" value="ATP-DEPENDENT DNA HELICASE SRS2"/>
    <property type="match status" value="1"/>
</dbReference>
<dbReference type="PROSITE" id="PS51198">
    <property type="entry name" value="UVRD_HELICASE_ATP_BIND"/>
    <property type="match status" value="1"/>
</dbReference>
<protein>
    <recommendedName>
        <fullName evidence="11">DNA 3'-5' helicase</fullName>
        <ecNumber evidence="11">5.6.2.4</ecNumber>
    </recommendedName>
</protein>
<evidence type="ECO:0000259" key="16">
    <source>
        <dbReference type="PROSITE" id="PS51217"/>
    </source>
</evidence>
<dbReference type="HOGENOM" id="CLU_004585_4_1_1"/>
<name>A0A0C9XDI9_9AGAR</name>
<evidence type="ECO:0000256" key="5">
    <source>
        <dbReference type="ARBA" id="ARBA00022806"/>
    </source>
</evidence>
<dbReference type="AlphaFoldDB" id="A0A0C9XDI9"/>
<dbReference type="Proteomes" id="UP000054477">
    <property type="component" value="Unassembled WGS sequence"/>
</dbReference>
<dbReference type="InterPro" id="IPR027417">
    <property type="entry name" value="P-loop_NTPase"/>
</dbReference>
<dbReference type="Gene3D" id="3.40.50.300">
    <property type="entry name" value="P-loop containing nucleotide triphosphate hydrolases"/>
    <property type="match status" value="2"/>
</dbReference>
<evidence type="ECO:0000256" key="2">
    <source>
        <dbReference type="ARBA" id="ARBA00022741"/>
    </source>
</evidence>
<dbReference type="GO" id="GO:0005634">
    <property type="term" value="C:nucleus"/>
    <property type="evidence" value="ECO:0007669"/>
    <property type="project" value="TreeGrafter"/>
</dbReference>
<comment type="catalytic activity">
    <reaction evidence="10">
        <text>Couples ATP hydrolysis with the unwinding of duplex DNA by translocating in the 3'-5' direction.</text>
        <dbReference type="EC" id="5.6.2.4"/>
    </reaction>
</comment>
<dbReference type="EMBL" id="KN838536">
    <property type="protein sequence ID" value="KIK10350.1"/>
    <property type="molecule type" value="Genomic_DNA"/>
</dbReference>
<keyword evidence="3" id="KW-0227">DNA damage</keyword>
<organism evidence="17 18">
    <name type="scientific">Laccaria amethystina LaAM-08-1</name>
    <dbReference type="NCBI Taxonomy" id="1095629"/>
    <lineage>
        <taxon>Eukaryota</taxon>
        <taxon>Fungi</taxon>
        <taxon>Dikarya</taxon>
        <taxon>Basidiomycota</taxon>
        <taxon>Agaricomycotina</taxon>
        <taxon>Agaricomycetes</taxon>
        <taxon>Agaricomycetidae</taxon>
        <taxon>Agaricales</taxon>
        <taxon>Agaricineae</taxon>
        <taxon>Hydnangiaceae</taxon>
        <taxon>Laccaria</taxon>
    </lineage>
</organism>
<dbReference type="PROSITE" id="PS51217">
    <property type="entry name" value="UVRD_HELICASE_CTER"/>
    <property type="match status" value="1"/>
</dbReference>
<sequence>MEDNFLSSLNDAQLRAVKYWPETPLQILAGPGSGKTKVLTSRIAHLILNHHLPPFSICAVTFTNKAANEMRERLTKLIGKERTSQLRMGTFHALCARFLRKYAHLIKLAENFTVCDAEESKKIIQALLKPYTAYFASENLDLQPGRVVSSISKAKSKEQSGSVFLEEVVRTEIAMRQRNGLPLGDEVEEKKTIDRIIGEIFVEYEKTLKRNNALDFDDLLTYGVKLFTKNDETVIWCRHILVDEFQDTNITQYKLMKALAIARCVTIVGDPDQSIYGWRSAEVGNLSKMRRDFPDTEQVFLEENYRSTAAILKASLAIISQDKSRIQKSLHTSHPNGFTPVLYQVQTEHEEAAFIAIEIKRLVAHMGGAFDWGDFVILLRFNALSRVIETALQKEGIPSRVLGGHKFFERLEVKDLLAYLQVVDNPNFIPAFKRAVNVPGRGIGEKSVAELIGRAEKSNQSPLAIVEAICDNRAPDIKPAVKRKVAPFVAVIRSLRAQAHNSSSPADLVRKLVDLIKYEEHLKKTQSDWESRWENVKELITFASEMEAQNQAEEAADAVAGGDDLIEMSTTPLRQFLQASMLSSEGDNQSEEGNKDKVTISTCHSAKGLEWPVVMIPSVDQNTFPFYRSEDTEEERRLLYVACTRAQSLLYVSRATTRMVAGETKLKELSEFISSVLNDNGLKNEMAFFSQQIPFFTQEDRATIATVLQRPPPEEAEVQRRVVTFERSGREHPMQIYWGGGHVAPSRPKNAYSTGKASYVWSAGGGGITNVPQPGFIRPAISAPPATSKSDYASLPSSSGGENRILGTSSAPHIRLPSSRPTDQVGEAQVASSSKITMSAMPLCMPSFNDNLVNWNASSPLARDATQPSQPPWFPSSVDHVFYDPSPMRPSSLHSASRQPRRAPQAIESMKIMDSNKPALSHTLSRREPKIPQIAPVSPAIFDEDQPPDTITPTLRTPLVVSTPIAQSLQHMALVLQKTGVKQPQITPIFDENQPPDTIATPTPIAIPPQPAVPSALPKTGVKRRLGMGRITSGYSNKKFKPPA</sequence>
<evidence type="ECO:0000259" key="15">
    <source>
        <dbReference type="PROSITE" id="PS51198"/>
    </source>
</evidence>
<feature type="region of interest" description="Disordered" evidence="14">
    <location>
        <begin position="779"/>
        <end position="825"/>
    </location>
</feature>
<evidence type="ECO:0000256" key="1">
    <source>
        <dbReference type="ARBA" id="ARBA00009922"/>
    </source>
</evidence>
<feature type="domain" description="UvrD-like helicase C-terminal" evidence="16">
    <location>
        <begin position="309"/>
        <end position="608"/>
    </location>
</feature>
<evidence type="ECO:0000256" key="3">
    <source>
        <dbReference type="ARBA" id="ARBA00022763"/>
    </source>
</evidence>